<comment type="similarity">
    <text evidence="2">Belongs to the glycosyl hydrolase 37 family.</text>
</comment>
<dbReference type="PANTHER" id="PTHR23403:SF1">
    <property type="entry name" value="TREHALASE"/>
    <property type="match status" value="1"/>
</dbReference>
<evidence type="ECO:0000256" key="5">
    <source>
        <dbReference type="ARBA" id="ARBA00030473"/>
    </source>
</evidence>
<dbReference type="STRING" id="6280.A0A0N4TBN7"/>
<dbReference type="Pfam" id="PF01204">
    <property type="entry name" value="Trehalase"/>
    <property type="match status" value="1"/>
</dbReference>
<reference evidence="7 8" key="2">
    <citation type="submission" date="2018-11" db="EMBL/GenBank/DDBJ databases">
        <authorList>
            <consortium name="Pathogen Informatics"/>
        </authorList>
    </citation>
    <scope>NUCLEOTIDE SEQUENCE [LARGE SCALE GENOMIC DNA]</scope>
</reference>
<dbReference type="GO" id="GO:0005993">
    <property type="term" value="P:trehalose catabolic process"/>
    <property type="evidence" value="ECO:0007669"/>
    <property type="project" value="TreeGrafter"/>
</dbReference>
<proteinExistence type="inferred from homology"/>
<evidence type="ECO:0000313" key="8">
    <source>
        <dbReference type="Proteomes" id="UP000278627"/>
    </source>
</evidence>
<evidence type="ECO:0000313" key="9">
    <source>
        <dbReference type="WBParaSite" id="BPAG_0000562401-mRNA-1"/>
    </source>
</evidence>
<organism evidence="9">
    <name type="scientific">Brugia pahangi</name>
    <name type="common">Filarial nematode worm</name>
    <dbReference type="NCBI Taxonomy" id="6280"/>
    <lineage>
        <taxon>Eukaryota</taxon>
        <taxon>Metazoa</taxon>
        <taxon>Ecdysozoa</taxon>
        <taxon>Nematoda</taxon>
        <taxon>Chromadorea</taxon>
        <taxon>Rhabditida</taxon>
        <taxon>Spirurina</taxon>
        <taxon>Spiruromorpha</taxon>
        <taxon>Filarioidea</taxon>
        <taxon>Onchocercidae</taxon>
        <taxon>Brugia</taxon>
    </lineage>
</organism>
<evidence type="ECO:0000256" key="1">
    <source>
        <dbReference type="ARBA" id="ARBA00001576"/>
    </source>
</evidence>
<gene>
    <name evidence="7" type="ORF">BPAG_LOCUS5588</name>
</gene>
<keyword evidence="8" id="KW-1185">Reference proteome</keyword>
<dbReference type="PANTHER" id="PTHR23403">
    <property type="entry name" value="TREHALASE"/>
    <property type="match status" value="1"/>
</dbReference>
<dbReference type="Proteomes" id="UP000278627">
    <property type="component" value="Unassembled WGS sequence"/>
</dbReference>
<reference evidence="9" key="1">
    <citation type="submission" date="2017-02" db="UniProtKB">
        <authorList>
            <consortium name="WormBaseParasite"/>
        </authorList>
    </citation>
    <scope>IDENTIFICATION</scope>
</reference>
<dbReference type="InterPro" id="IPR008928">
    <property type="entry name" value="6-hairpin_glycosidase_sf"/>
</dbReference>
<comment type="catalytic activity">
    <reaction evidence="1">
        <text>alpha,alpha-trehalose + H2O = alpha-D-glucose + beta-D-glucose</text>
        <dbReference type="Rhea" id="RHEA:32675"/>
        <dbReference type="ChEBI" id="CHEBI:15377"/>
        <dbReference type="ChEBI" id="CHEBI:15903"/>
        <dbReference type="ChEBI" id="CHEBI:16551"/>
        <dbReference type="ChEBI" id="CHEBI:17925"/>
        <dbReference type="EC" id="3.2.1.28"/>
    </reaction>
</comment>
<evidence type="ECO:0000256" key="4">
    <source>
        <dbReference type="ARBA" id="ARBA00019905"/>
    </source>
</evidence>
<dbReference type="WBParaSite" id="BPAG_0000562401-mRNA-1">
    <property type="protein sequence ID" value="BPAG_0000562401-mRNA-1"/>
    <property type="gene ID" value="BPAG_0000562401"/>
</dbReference>
<name>A0A0N4TBN7_BRUPA</name>
<protein>
    <recommendedName>
        <fullName evidence="4">Trehalase</fullName>
        <ecNumber evidence="3">3.2.1.28</ecNumber>
    </recommendedName>
    <alternativeName>
        <fullName evidence="5">Alpha,alpha-trehalase</fullName>
    </alternativeName>
    <alternativeName>
        <fullName evidence="6">Alpha,alpha-trehalose glucohydrolase</fullName>
    </alternativeName>
</protein>
<dbReference type="GO" id="GO:0004555">
    <property type="term" value="F:alpha,alpha-trehalase activity"/>
    <property type="evidence" value="ECO:0007669"/>
    <property type="project" value="UniProtKB-EC"/>
</dbReference>
<dbReference type="InterPro" id="IPR001661">
    <property type="entry name" value="Glyco_hydro_37"/>
</dbReference>
<evidence type="ECO:0000256" key="6">
    <source>
        <dbReference type="ARBA" id="ARBA00031637"/>
    </source>
</evidence>
<dbReference type="EC" id="3.2.1.28" evidence="3"/>
<dbReference type="SUPFAM" id="SSF48208">
    <property type="entry name" value="Six-hairpin glycosidases"/>
    <property type="match status" value="1"/>
</dbReference>
<evidence type="ECO:0000256" key="2">
    <source>
        <dbReference type="ARBA" id="ARBA00005615"/>
    </source>
</evidence>
<sequence>MVKGVKSKRKAKEMASTIANIESTDLRRRNFLPSRDIITSTVIASPIYPCDEKNAPNYMIYCQGELLHTVLLSNIFNDSKTFVDKPIKKEPDEIISTFNQKFSNQITINDREALISFVDEYFDTEGSDIQECPEDTMKDWNGEPEYLIAIEDRELSICFGNSCTMEKIMLYR</sequence>
<dbReference type="AlphaFoldDB" id="A0A0N4TBN7"/>
<dbReference type="EMBL" id="UZAD01004088">
    <property type="protein sequence ID" value="VDN86774.1"/>
    <property type="molecule type" value="Genomic_DNA"/>
</dbReference>
<evidence type="ECO:0000313" key="7">
    <source>
        <dbReference type="EMBL" id="VDN86774.1"/>
    </source>
</evidence>
<dbReference type="InterPro" id="IPR012341">
    <property type="entry name" value="6hp_glycosidase-like_sf"/>
</dbReference>
<evidence type="ECO:0000256" key="3">
    <source>
        <dbReference type="ARBA" id="ARBA00012757"/>
    </source>
</evidence>
<dbReference type="Gene3D" id="1.50.10.10">
    <property type="match status" value="1"/>
</dbReference>
<accession>A0A0N4TBN7</accession>